<keyword evidence="3" id="KW-1185">Reference proteome</keyword>
<evidence type="ECO:0000313" key="2">
    <source>
        <dbReference type="EMBL" id="KAK9155594.1"/>
    </source>
</evidence>
<proteinExistence type="predicted"/>
<comment type="caution">
    <text evidence="2">The sequence shown here is derived from an EMBL/GenBank/DDBJ whole genome shotgun (WGS) entry which is preliminary data.</text>
</comment>
<accession>A0AAP0KQG2</accession>
<organism evidence="2 3">
    <name type="scientific">Stephania japonica</name>
    <dbReference type="NCBI Taxonomy" id="461633"/>
    <lineage>
        <taxon>Eukaryota</taxon>
        <taxon>Viridiplantae</taxon>
        <taxon>Streptophyta</taxon>
        <taxon>Embryophyta</taxon>
        <taxon>Tracheophyta</taxon>
        <taxon>Spermatophyta</taxon>
        <taxon>Magnoliopsida</taxon>
        <taxon>Ranunculales</taxon>
        <taxon>Menispermaceae</taxon>
        <taxon>Menispermoideae</taxon>
        <taxon>Cissampelideae</taxon>
        <taxon>Stephania</taxon>
    </lineage>
</organism>
<name>A0AAP0KQG2_9MAGN</name>
<dbReference type="Proteomes" id="UP001417504">
    <property type="component" value="Unassembled WGS sequence"/>
</dbReference>
<gene>
    <name evidence="2" type="ORF">Sjap_003074</name>
</gene>
<dbReference type="EMBL" id="JBBNAE010000001">
    <property type="protein sequence ID" value="KAK9155594.1"/>
    <property type="molecule type" value="Genomic_DNA"/>
</dbReference>
<evidence type="ECO:0000313" key="3">
    <source>
        <dbReference type="Proteomes" id="UP001417504"/>
    </source>
</evidence>
<evidence type="ECO:0000256" key="1">
    <source>
        <dbReference type="SAM" id="MobiDB-lite"/>
    </source>
</evidence>
<feature type="region of interest" description="Disordered" evidence="1">
    <location>
        <begin position="326"/>
        <end position="345"/>
    </location>
</feature>
<dbReference type="AlphaFoldDB" id="A0AAP0KQG2"/>
<protein>
    <submittedName>
        <fullName evidence="2">Uncharacterized protein</fullName>
    </submittedName>
</protein>
<reference evidence="2 3" key="1">
    <citation type="submission" date="2024-01" db="EMBL/GenBank/DDBJ databases">
        <title>Genome assemblies of Stephania.</title>
        <authorList>
            <person name="Yang L."/>
        </authorList>
    </citation>
    <scope>NUCLEOTIDE SEQUENCE [LARGE SCALE GENOMIC DNA]</scope>
    <source>
        <strain evidence="2">QJT</strain>
        <tissue evidence="2">Leaf</tissue>
    </source>
</reference>
<sequence length="345" mass="40467">MRLKESEMERKSSIDATNHEIIATYKAKMTTFKTRFFTLDNNAKRLFKANSEDENYFKTGFFTLDNNAKRLFRLIRKTKIISRWTRFFTLDNNAKRLFRLIRRTKIISSFNPSRKFIRDATLARFTKTSKCHYTMFNKRRNREMERKSSIGATNHEIIATYKASTTTFKARKTRLANSADNKYFKVGINKFKSSAFTVFISFDPCRKVHKGCYFSEVHKTSKCRYTMFNKLSCGCGKCKERLMLIGFDFKGFCLVFIYIVVETEQSISFHNEVTMRSCPDHEELVDHATKGRYMQNAAHIRTRSRFNGISWSSIFHKTIINSSSPRLAMENRHPPEIPNSPNLDS</sequence>